<evidence type="ECO:0000313" key="2">
    <source>
        <dbReference type="EMBL" id="CAF1370970.1"/>
    </source>
</evidence>
<feature type="domain" description="Ricin B lectin" evidence="1">
    <location>
        <begin position="14"/>
        <end position="151"/>
    </location>
</feature>
<accession>A0A815IW05</accession>
<dbReference type="EMBL" id="CAJNOL010001498">
    <property type="protein sequence ID" value="CAF1370970.1"/>
    <property type="molecule type" value="Genomic_DNA"/>
</dbReference>
<dbReference type="PROSITE" id="PS50231">
    <property type="entry name" value="RICIN_B_LECTIN"/>
    <property type="match status" value="1"/>
</dbReference>
<protein>
    <recommendedName>
        <fullName evidence="1">Ricin B lectin domain-containing protein</fullName>
    </recommendedName>
</protein>
<dbReference type="SUPFAM" id="SSF50370">
    <property type="entry name" value="Ricin B-like lectins"/>
    <property type="match status" value="1"/>
</dbReference>
<comment type="caution">
    <text evidence="2">The sequence shown here is derived from an EMBL/GenBank/DDBJ whole genome shotgun (WGS) entry which is preliminary data.</text>
</comment>
<dbReference type="Pfam" id="PF00188">
    <property type="entry name" value="CAP"/>
    <property type="match status" value="1"/>
</dbReference>
<dbReference type="SMART" id="SM00458">
    <property type="entry name" value="RICIN"/>
    <property type="match status" value="1"/>
</dbReference>
<dbReference type="CDD" id="cd00161">
    <property type="entry name" value="beta-trefoil_Ricin-like"/>
    <property type="match status" value="1"/>
</dbReference>
<dbReference type="Proteomes" id="UP000663870">
    <property type="component" value="Unassembled WGS sequence"/>
</dbReference>
<evidence type="ECO:0000259" key="1">
    <source>
        <dbReference type="SMART" id="SM00458"/>
    </source>
</evidence>
<dbReference type="InterPro" id="IPR035992">
    <property type="entry name" value="Ricin_B-like_lectins"/>
</dbReference>
<reference evidence="2" key="1">
    <citation type="submission" date="2021-02" db="EMBL/GenBank/DDBJ databases">
        <authorList>
            <person name="Nowell W R."/>
        </authorList>
    </citation>
    <scope>NUCLEOTIDE SEQUENCE</scope>
</reference>
<dbReference type="Gene3D" id="2.80.10.50">
    <property type="match status" value="3"/>
</dbReference>
<dbReference type="InterPro" id="IPR014044">
    <property type="entry name" value="CAP_dom"/>
</dbReference>
<organism evidence="2 3">
    <name type="scientific">Rotaria sordida</name>
    <dbReference type="NCBI Taxonomy" id="392033"/>
    <lineage>
        <taxon>Eukaryota</taxon>
        <taxon>Metazoa</taxon>
        <taxon>Spiralia</taxon>
        <taxon>Gnathifera</taxon>
        <taxon>Rotifera</taxon>
        <taxon>Eurotatoria</taxon>
        <taxon>Bdelloidea</taxon>
        <taxon>Philodinida</taxon>
        <taxon>Philodinidae</taxon>
        <taxon>Rotaria</taxon>
    </lineage>
</organism>
<dbReference type="SUPFAM" id="SSF56300">
    <property type="entry name" value="Metallo-dependent phosphatases"/>
    <property type="match status" value="1"/>
</dbReference>
<gene>
    <name evidence="2" type="ORF">JXQ802_LOCUS33149</name>
</gene>
<dbReference type="InterPro" id="IPR029052">
    <property type="entry name" value="Metallo-depent_PP-like"/>
</dbReference>
<dbReference type="Gene3D" id="3.40.33.10">
    <property type="entry name" value="CAP"/>
    <property type="match status" value="1"/>
</dbReference>
<dbReference type="InterPro" id="IPR035940">
    <property type="entry name" value="CAP_sf"/>
</dbReference>
<keyword evidence="3" id="KW-1185">Reference proteome</keyword>
<sequence>MKFCDVGIDDIISGGRYQLIHEASNKALDIHGEGTHDGTNVEIFTNHGGKNQLWVIHENQDGTVKLINPHSGKALDVFGGQTSDGTNVQIWTDNESNAQRWRLKSVGDGIYKLIHAFSGKALDVTGGETSDGTNVQIWTENYSWAQKWRLIQFHGSEKPLFHGMDTVEKKIFMLINSHRQEHGLPLLEPSVNLANVAHTHAVDVVENSPDVNGGNLHSWSNKGKWRPVTYTPDHKYAHLMWSKPSEISNYKGAGYEISMGYGHNVRKIMTMDPNATVDGWKRSSGHNAVMIQQGAFSTMQIKVMGAGVYKGYACVLHEKYVYVILHQARTTLTTLPNINRIDLSNLHHIFIIVDLHGQLAGLLHILSALA</sequence>
<name>A0A815IW05_9BILA</name>
<dbReference type="SUPFAM" id="SSF55797">
    <property type="entry name" value="PR-1-like"/>
    <property type="match status" value="1"/>
</dbReference>
<dbReference type="InterPro" id="IPR000772">
    <property type="entry name" value="Ricin_B_lectin"/>
</dbReference>
<proteinExistence type="predicted"/>
<dbReference type="AlphaFoldDB" id="A0A815IW05"/>
<evidence type="ECO:0000313" key="3">
    <source>
        <dbReference type="Proteomes" id="UP000663870"/>
    </source>
</evidence>
<dbReference type="Pfam" id="PF00652">
    <property type="entry name" value="Ricin_B_lectin"/>
    <property type="match status" value="1"/>
</dbReference>